<dbReference type="InterPro" id="IPR002372">
    <property type="entry name" value="PQQ_rpt_dom"/>
</dbReference>
<evidence type="ECO:0000313" key="4">
    <source>
        <dbReference type="EMBL" id="TWT42569.1"/>
    </source>
</evidence>
<dbReference type="Gene3D" id="2.130.10.10">
    <property type="entry name" value="YVTN repeat-like/Quinoprotein amine dehydrogenase"/>
    <property type="match status" value="2"/>
</dbReference>
<dbReference type="SUPFAM" id="SSF50998">
    <property type="entry name" value="Quinoprotein alcohol dehydrogenase-like"/>
    <property type="match status" value="2"/>
</dbReference>
<dbReference type="EMBL" id="SJPH01000007">
    <property type="protein sequence ID" value="TWT42569.1"/>
    <property type="molecule type" value="Genomic_DNA"/>
</dbReference>
<keyword evidence="5" id="KW-1185">Reference proteome</keyword>
<dbReference type="Proteomes" id="UP000318995">
    <property type="component" value="Unassembled WGS sequence"/>
</dbReference>
<keyword evidence="2" id="KW-1133">Transmembrane helix</keyword>
<reference evidence="4 5" key="1">
    <citation type="submission" date="2019-02" db="EMBL/GenBank/DDBJ databases">
        <title>Deep-cultivation of Planctomycetes and their phenomic and genomic characterization uncovers novel biology.</title>
        <authorList>
            <person name="Wiegand S."/>
            <person name="Jogler M."/>
            <person name="Boedeker C."/>
            <person name="Pinto D."/>
            <person name="Vollmers J."/>
            <person name="Rivas-Marin E."/>
            <person name="Kohn T."/>
            <person name="Peeters S.H."/>
            <person name="Heuer A."/>
            <person name="Rast P."/>
            <person name="Oberbeckmann S."/>
            <person name="Bunk B."/>
            <person name="Jeske O."/>
            <person name="Meyerdierks A."/>
            <person name="Storesund J.E."/>
            <person name="Kallscheuer N."/>
            <person name="Luecker S."/>
            <person name="Lage O.M."/>
            <person name="Pohl T."/>
            <person name="Merkel B.J."/>
            <person name="Hornburger P."/>
            <person name="Mueller R.-W."/>
            <person name="Bruemmer F."/>
            <person name="Labrenz M."/>
            <person name="Spormann A.M."/>
            <person name="Op Den Camp H."/>
            <person name="Overmann J."/>
            <person name="Amann R."/>
            <person name="Jetten M.S.M."/>
            <person name="Mascher T."/>
            <person name="Medema M.H."/>
            <person name="Devos D.P."/>
            <person name="Kaster A.-K."/>
            <person name="Ovreas L."/>
            <person name="Rohde M."/>
            <person name="Galperin M.Y."/>
            <person name="Jogler C."/>
        </authorList>
    </citation>
    <scope>NUCLEOTIDE SEQUENCE [LARGE SCALE GENOMIC DNA]</scope>
    <source>
        <strain evidence="4 5">Pla111</strain>
    </source>
</reference>
<evidence type="ECO:0000256" key="1">
    <source>
        <dbReference type="SAM" id="MobiDB-lite"/>
    </source>
</evidence>
<dbReference type="Pfam" id="PF13360">
    <property type="entry name" value="PQQ_2"/>
    <property type="match status" value="1"/>
</dbReference>
<evidence type="ECO:0000256" key="2">
    <source>
        <dbReference type="SAM" id="Phobius"/>
    </source>
</evidence>
<protein>
    <submittedName>
        <fullName evidence="4">Outer membrane biogenesis protein BamB</fullName>
    </submittedName>
</protein>
<keyword evidence="2" id="KW-0472">Membrane</keyword>
<organism evidence="4 5">
    <name type="scientific">Botrimarina hoheduenensis</name>
    <dbReference type="NCBI Taxonomy" id="2528000"/>
    <lineage>
        <taxon>Bacteria</taxon>
        <taxon>Pseudomonadati</taxon>
        <taxon>Planctomycetota</taxon>
        <taxon>Planctomycetia</taxon>
        <taxon>Pirellulales</taxon>
        <taxon>Lacipirellulaceae</taxon>
        <taxon>Botrimarina</taxon>
    </lineage>
</organism>
<dbReference type="AlphaFoldDB" id="A0A5C5VXX4"/>
<comment type="caution">
    <text evidence="4">The sequence shown here is derived from an EMBL/GenBank/DDBJ whole genome shotgun (WGS) entry which is preliminary data.</text>
</comment>
<dbReference type="PANTHER" id="PTHR34512:SF30">
    <property type="entry name" value="OUTER MEMBRANE PROTEIN ASSEMBLY FACTOR BAMB"/>
    <property type="match status" value="1"/>
</dbReference>
<dbReference type="RefSeq" id="WP_146575086.1">
    <property type="nucleotide sequence ID" value="NZ_SJPH01000007.1"/>
</dbReference>
<gene>
    <name evidence="4" type="ORF">Pla111_28750</name>
</gene>
<keyword evidence="2" id="KW-0812">Transmembrane</keyword>
<accession>A0A5C5VXX4</accession>
<name>A0A5C5VXX4_9BACT</name>
<proteinExistence type="predicted"/>
<dbReference type="InterPro" id="IPR011047">
    <property type="entry name" value="Quinoprotein_ADH-like_sf"/>
</dbReference>
<feature type="transmembrane region" description="Helical" evidence="2">
    <location>
        <begin position="140"/>
        <end position="163"/>
    </location>
</feature>
<evidence type="ECO:0000313" key="5">
    <source>
        <dbReference type="Proteomes" id="UP000318995"/>
    </source>
</evidence>
<dbReference type="InterPro" id="IPR015943">
    <property type="entry name" value="WD40/YVTN_repeat-like_dom_sf"/>
</dbReference>
<dbReference type="PANTHER" id="PTHR34512">
    <property type="entry name" value="CELL SURFACE PROTEIN"/>
    <property type="match status" value="1"/>
</dbReference>
<evidence type="ECO:0000259" key="3">
    <source>
        <dbReference type="Pfam" id="PF13360"/>
    </source>
</evidence>
<sequence length="1105" mass="116058">MLTAEEFIEAVALRQLVPESLLSRLRQKVRGSSGVLSGAAAARFLVEAGALTQEQADEVLNSPFGEALLAPDDEELFSVVADEDDLPAALSDEVAPEVEYLDSEGLDADASAASEDAPAARSTRRRHLKKAKANEFDSPLFLLGGGGLALLLLVGGALVFLIGKESGDEVFRTAQESYETASYQQAIARFEKFVADYPTHAEHSAARVRLSVARIRQALDTARDPALALEIAATETPLIEDEEAFSEARGELAALLPQIAQLLAEKADAASRSGDSASAATAAKGAEQALAMIANTKYVPKSLREESELSAIRALLTRVELRAEALEALSKVIERIESASGGGEIRDAFAAHAEFVRAYPQLASEPKLIAALGVVAEAERVAAKFTAEPIPAETGAAASSVSRTIAVVDRTLAGEIDAPGLMVSVHNGFAYAVEAGTGSLRWRRPIGVEVTPSQPIASGDAWLLVDDRRRELVAVDAQTGEDRWRAPLPGPGSTPLIAGKRVLMTTEAGSLLAFEAASGQREGAVVFAQPLRTPPSRDPVTGRLYVLGESASLYTLDADSLDCLAVTVTGHAAASIAVPPAVIERTLSLIENIGYQTAELRVYRLGDGGLPGELLAQERLEGAVTAPPVVAGRRLVVATDRGEVSIFEITSNADNVQVNRVAKRSPGRDATATQSIAYAEGALWIAEERLQKSLASLAENRLVVERLPEDFSGDRFVGPLVVNGKALLHARRLKDRDAVALAATDMTTGKPVWQTEVAAPPLMTPQTLARPAGVMTVSKSGAVYLIDRDAISAGVIDRATATAPARRGLSERYTQLTSLGGGRLVISNPQQDLYLAVALSPRPQAATIRLPETLATAPTALGQGWLAPLEIGQVLYLDQAGRNLATPFQPTLRPGQPIAWVAPAAGTVDGTAVAVIADGVEMVYGLRVSADGAALELAGSHRLEGAQPTGPITLVGRRVLVGLSAGRMALYEEPALGEPHFIEIGAPTVWGPFAVGENDSTLALLATAPQQDRASELVLLDTAGEGRVVWRQTLSDGMPLGEPLTEGPGVLVATDRGVLRRYSLNEGETLARVDLGQTLGSGPSRSGSRLLICAADGALLVVSSP</sequence>
<feature type="compositionally biased region" description="Low complexity" evidence="1">
    <location>
        <begin position="108"/>
        <end position="121"/>
    </location>
</feature>
<dbReference type="OrthoDB" id="226874at2"/>
<feature type="domain" description="Pyrrolo-quinoline quinone repeat" evidence="3">
    <location>
        <begin position="430"/>
        <end position="684"/>
    </location>
</feature>
<feature type="region of interest" description="Disordered" evidence="1">
    <location>
        <begin position="105"/>
        <end position="126"/>
    </location>
</feature>